<dbReference type="Pfam" id="PF10256">
    <property type="entry name" value="Erf4"/>
    <property type="match status" value="1"/>
</dbReference>
<organism evidence="9 10">
    <name type="scientific">Kwoniella dendrophila CBS 6074</name>
    <dbReference type="NCBI Taxonomy" id="1295534"/>
    <lineage>
        <taxon>Eukaryota</taxon>
        <taxon>Fungi</taxon>
        <taxon>Dikarya</taxon>
        <taxon>Basidiomycota</taxon>
        <taxon>Agaricomycotina</taxon>
        <taxon>Tremellomycetes</taxon>
        <taxon>Tremellales</taxon>
        <taxon>Cryptococcaceae</taxon>
        <taxon>Kwoniella</taxon>
    </lineage>
</organism>
<comment type="subcellular location">
    <subcellularLocation>
        <location evidence="1">Endoplasmic reticulum membrane</location>
        <topology evidence="1">Peripheral membrane protein</topology>
    </subcellularLocation>
</comment>
<keyword evidence="10" id="KW-1185">Reference proteome</keyword>
<reference evidence="9 10" key="1">
    <citation type="submission" date="2024-01" db="EMBL/GenBank/DDBJ databases">
        <title>Comparative genomics of Cryptococcus and Kwoniella reveals pathogenesis evolution and contrasting modes of karyotype evolution via chromosome fusion or intercentromeric recombination.</title>
        <authorList>
            <person name="Coelho M.A."/>
            <person name="David-Palma M."/>
            <person name="Shea T."/>
            <person name="Bowers K."/>
            <person name="McGinley-Smith S."/>
            <person name="Mohammad A.W."/>
            <person name="Gnirke A."/>
            <person name="Yurkov A.M."/>
            <person name="Nowrousian M."/>
            <person name="Sun S."/>
            <person name="Cuomo C.A."/>
            <person name="Heitman J."/>
        </authorList>
    </citation>
    <scope>NUCLEOTIDE SEQUENCE [LARGE SCALE GENOMIC DNA]</scope>
    <source>
        <strain evidence="9 10">CBS 6074</strain>
    </source>
</reference>
<evidence type="ECO:0000256" key="5">
    <source>
        <dbReference type="ARBA" id="ARBA00022824"/>
    </source>
</evidence>
<sequence>MSTSNIPFTPSPITSSSSTEQQAHPLSSPDQYTYSPSSTVNQTPYTHTGGKGNDKMEETPFIKTHLSEIPEFKANNKNITHKGVFSESERIEQKERRLENENYHKNQNKNNNVISSFSVIRDRQNNTARGKYQDWEEGYEKQKLQQYKDKIDKDLTGWRGGHGKPRSYYSLQALPPHSYFHQPITGTIGKHLPKEIIRIDRDWSGGEVCQFDTVYPMELDGRIQPNQILTFITGLNEILYSAYAVRAAIWDNLIAVGTLWTSLFWRQSHFEKELQRAEKFIRESNQQLFNPQGLNVLSPRFVALQFLEIEYY</sequence>
<dbReference type="Proteomes" id="UP001355207">
    <property type="component" value="Chromosome 11"/>
</dbReference>
<feature type="domain" description="Golgin subfamily A member 7/ERF4" evidence="8">
    <location>
        <begin position="196"/>
        <end position="308"/>
    </location>
</feature>
<evidence type="ECO:0000256" key="7">
    <source>
        <dbReference type="SAM" id="MobiDB-lite"/>
    </source>
</evidence>
<feature type="region of interest" description="Disordered" evidence="7">
    <location>
        <begin position="1"/>
        <end position="57"/>
    </location>
</feature>
<dbReference type="AlphaFoldDB" id="A0AAX4K684"/>
<name>A0AAX4K684_9TREE</name>
<keyword evidence="5" id="KW-0256">Endoplasmic reticulum</keyword>
<dbReference type="PANTHER" id="PTHR13254:SF0">
    <property type="entry name" value="GOLGIN SUBFAMILY A MEMBER 7_ERF4 DOMAIN-CONTAINING PROTEIN"/>
    <property type="match status" value="1"/>
</dbReference>
<dbReference type="GO" id="GO:0031211">
    <property type="term" value="C:endoplasmic reticulum palmitoyltransferase complex"/>
    <property type="evidence" value="ECO:0007669"/>
    <property type="project" value="TreeGrafter"/>
</dbReference>
<evidence type="ECO:0000313" key="10">
    <source>
        <dbReference type="Proteomes" id="UP001355207"/>
    </source>
</evidence>
<feature type="compositionally biased region" description="Polar residues" evidence="7">
    <location>
        <begin position="20"/>
        <end position="46"/>
    </location>
</feature>
<dbReference type="GeneID" id="91098718"/>
<gene>
    <name evidence="9" type="ORF">L201_008050</name>
</gene>
<evidence type="ECO:0000259" key="8">
    <source>
        <dbReference type="Pfam" id="PF10256"/>
    </source>
</evidence>
<comment type="subunit">
    <text evidence="3">Interacts with ERF2.</text>
</comment>
<evidence type="ECO:0000256" key="1">
    <source>
        <dbReference type="ARBA" id="ARBA00004406"/>
    </source>
</evidence>
<evidence type="ECO:0000313" key="9">
    <source>
        <dbReference type="EMBL" id="WWC93085.1"/>
    </source>
</evidence>
<evidence type="ECO:0000256" key="4">
    <source>
        <dbReference type="ARBA" id="ARBA00018463"/>
    </source>
</evidence>
<protein>
    <recommendedName>
        <fullName evidence="4">Ras modification protein ERF4</fullName>
    </recommendedName>
</protein>
<dbReference type="EMBL" id="CP144108">
    <property type="protein sequence ID" value="WWC93085.1"/>
    <property type="molecule type" value="Genomic_DNA"/>
</dbReference>
<feature type="region of interest" description="Disordered" evidence="7">
    <location>
        <begin position="99"/>
        <end position="122"/>
    </location>
</feature>
<evidence type="ECO:0000256" key="6">
    <source>
        <dbReference type="ARBA" id="ARBA00023136"/>
    </source>
</evidence>
<feature type="compositionally biased region" description="Low complexity" evidence="7">
    <location>
        <begin position="1"/>
        <end position="19"/>
    </location>
</feature>
<proteinExistence type="inferred from homology"/>
<dbReference type="PANTHER" id="PTHR13254">
    <property type="entry name" value="GOLGI AUTOANTIGEN, GOLGIN SUBFAMILY A, 7"/>
    <property type="match status" value="1"/>
</dbReference>
<keyword evidence="6" id="KW-0472">Membrane</keyword>
<evidence type="ECO:0000256" key="2">
    <source>
        <dbReference type="ARBA" id="ARBA00007732"/>
    </source>
</evidence>
<evidence type="ECO:0000256" key="3">
    <source>
        <dbReference type="ARBA" id="ARBA00011396"/>
    </source>
</evidence>
<dbReference type="GO" id="GO:0006612">
    <property type="term" value="P:protein targeting to membrane"/>
    <property type="evidence" value="ECO:0007669"/>
    <property type="project" value="TreeGrafter"/>
</dbReference>
<dbReference type="InterPro" id="IPR051371">
    <property type="entry name" value="Ras_palmitoyltransferase"/>
</dbReference>
<comment type="similarity">
    <text evidence="2">Belongs to the ERF4 family.</text>
</comment>
<accession>A0AAX4K684</accession>
<dbReference type="RefSeq" id="XP_066079847.1">
    <property type="nucleotide sequence ID" value="XM_066223750.1"/>
</dbReference>
<dbReference type="GO" id="GO:0005789">
    <property type="term" value="C:endoplasmic reticulum membrane"/>
    <property type="evidence" value="ECO:0007669"/>
    <property type="project" value="UniProtKB-SubCell"/>
</dbReference>
<dbReference type="InterPro" id="IPR019383">
    <property type="entry name" value="Golgin_A_7/ERF4"/>
</dbReference>